<dbReference type="PANTHER" id="PTHR38926">
    <property type="entry name" value="F-BOX DOMAIN CONTAINING PROTEIN, EXPRESSED"/>
    <property type="match status" value="1"/>
</dbReference>
<proteinExistence type="predicted"/>
<comment type="caution">
    <text evidence="2">The sequence shown here is derived from an EMBL/GenBank/DDBJ whole genome shotgun (WGS) entry which is preliminary data.</text>
</comment>
<dbReference type="AlphaFoldDB" id="A0A8H5GRW7"/>
<dbReference type="SUPFAM" id="SSF52047">
    <property type="entry name" value="RNI-like"/>
    <property type="match status" value="1"/>
</dbReference>
<dbReference type="InterPro" id="IPR036047">
    <property type="entry name" value="F-box-like_dom_sf"/>
</dbReference>
<name>A0A8H5GRW7_9AGAR</name>
<sequence>MPNFSFKSEVLEQLRNIDLSDADDIDFVKQRIGHHIGVISTIQDEVETLQQQIRRLRFRQFEHQEAVNFYHGKITLARRLPSELLAAIFEMCVQDGWTRTPLTVSHVCSEWRAAASIPSVWSHVFVNFDARDPYGRASFWLSKSQTVPLHISLEIVGDITHLPRVADLLLSHSSRWKSLSVVSSLQAYAHFFLSRCSTSFPQLRQLSISIAEVFDSQVPEEDQPLISLLRTAFADAPELRALSITQNILPLEGALPPSLTHLSFSFPSVDAMDGVMMMRMNRMLNVLENASQVKHLSITLPVGRTFMHDHDLDRIVSLPSLESLVLAGTSGTHTMLSWLHTPALSRLHLVSSTESQGVSLITGMAITRLLQRSDPPLQLLQLRDVDIPQQSFIDVFALLPKLKTLRLHDSDISNDVFEFFLGQRLDFGSLGSVKVLVTS</sequence>
<evidence type="ECO:0000313" key="2">
    <source>
        <dbReference type="EMBL" id="KAF5369842.1"/>
    </source>
</evidence>
<dbReference type="Gene3D" id="3.80.10.10">
    <property type="entry name" value="Ribonuclease Inhibitor"/>
    <property type="match status" value="1"/>
</dbReference>
<feature type="domain" description="F-box" evidence="1">
    <location>
        <begin position="79"/>
        <end position="126"/>
    </location>
</feature>
<accession>A0A8H5GRW7</accession>
<dbReference type="InterPro" id="IPR032675">
    <property type="entry name" value="LRR_dom_sf"/>
</dbReference>
<protein>
    <recommendedName>
        <fullName evidence="1">F-box domain-containing protein</fullName>
    </recommendedName>
</protein>
<dbReference type="Pfam" id="PF12937">
    <property type="entry name" value="F-box-like"/>
    <property type="match status" value="1"/>
</dbReference>
<organism evidence="2 3">
    <name type="scientific">Tetrapyrgos nigripes</name>
    <dbReference type="NCBI Taxonomy" id="182062"/>
    <lineage>
        <taxon>Eukaryota</taxon>
        <taxon>Fungi</taxon>
        <taxon>Dikarya</taxon>
        <taxon>Basidiomycota</taxon>
        <taxon>Agaricomycotina</taxon>
        <taxon>Agaricomycetes</taxon>
        <taxon>Agaricomycetidae</taxon>
        <taxon>Agaricales</taxon>
        <taxon>Marasmiineae</taxon>
        <taxon>Marasmiaceae</taxon>
        <taxon>Tetrapyrgos</taxon>
    </lineage>
</organism>
<dbReference type="SUPFAM" id="SSF81383">
    <property type="entry name" value="F-box domain"/>
    <property type="match status" value="1"/>
</dbReference>
<dbReference type="EMBL" id="JAACJM010000012">
    <property type="protein sequence ID" value="KAF5369842.1"/>
    <property type="molecule type" value="Genomic_DNA"/>
</dbReference>
<keyword evidence="3" id="KW-1185">Reference proteome</keyword>
<dbReference type="InterPro" id="IPR001810">
    <property type="entry name" value="F-box_dom"/>
</dbReference>
<dbReference type="Gene3D" id="1.20.1280.50">
    <property type="match status" value="1"/>
</dbReference>
<reference evidence="2 3" key="1">
    <citation type="journal article" date="2020" name="ISME J.">
        <title>Uncovering the hidden diversity of litter-decomposition mechanisms in mushroom-forming fungi.</title>
        <authorList>
            <person name="Floudas D."/>
            <person name="Bentzer J."/>
            <person name="Ahren D."/>
            <person name="Johansson T."/>
            <person name="Persson P."/>
            <person name="Tunlid A."/>
        </authorList>
    </citation>
    <scope>NUCLEOTIDE SEQUENCE [LARGE SCALE GENOMIC DNA]</scope>
    <source>
        <strain evidence="2 3">CBS 291.85</strain>
    </source>
</reference>
<gene>
    <name evidence="2" type="ORF">D9758_001139</name>
</gene>
<dbReference type="Proteomes" id="UP000559256">
    <property type="component" value="Unassembled WGS sequence"/>
</dbReference>
<dbReference type="OrthoDB" id="3063971at2759"/>
<evidence type="ECO:0000259" key="1">
    <source>
        <dbReference type="Pfam" id="PF12937"/>
    </source>
</evidence>
<dbReference type="PANTHER" id="PTHR38926:SF5">
    <property type="entry name" value="F-BOX AND LEUCINE-RICH REPEAT PROTEIN 6"/>
    <property type="match status" value="1"/>
</dbReference>
<evidence type="ECO:0000313" key="3">
    <source>
        <dbReference type="Proteomes" id="UP000559256"/>
    </source>
</evidence>